<organism evidence="1 2">
    <name type="scientific">Choristoneura fumiferana</name>
    <name type="common">Spruce budworm moth</name>
    <name type="synonym">Archips fumiferana</name>
    <dbReference type="NCBI Taxonomy" id="7141"/>
    <lineage>
        <taxon>Eukaryota</taxon>
        <taxon>Metazoa</taxon>
        <taxon>Ecdysozoa</taxon>
        <taxon>Arthropoda</taxon>
        <taxon>Hexapoda</taxon>
        <taxon>Insecta</taxon>
        <taxon>Pterygota</taxon>
        <taxon>Neoptera</taxon>
        <taxon>Endopterygota</taxon>
        <taxon>Lepidoptera</taxon>
        <taxon>Glossata</taxon>
        <taxon>Ditrysia</taxon>
        <taxon>Tortricoidea</taxon>
        <taxon>Tortricidae</taxon>
        <taxon>Tortricinae</taxon>
        <taxon>Choristoneura</taxon>
    </lineage>
</organism>
<evidence type="ECO:0000313" key="2">
    <source>
        <dbReference type="Proteomes" id="UP001064048"/>
    </source>
</evidence>
<comment type="caution">
    <text evidence="1">The sequence shown here is derived from an EMBL/GenBank/DDBJ whole genome shotgun (WGS) entry which is preliminary data.</text>
</comment>
<name>A0ACC0JI22_CHOFU</name>
<protein>
    <submittedName>
        <fullName evidence="1">Uncharacterized protein</fullName>
    </submittedName>
</protein>
<reference evidence="1 2" key="1">
    <citation type="journal article" date="2022" name="Genome Biol. Evol.">
        <title>The Spruce Budworm Genome: Reconstructing the Evolutionary History of Antifreeze Proteins.</title>
        <authorList>
            <person name="Beliveau C."/>
            <person name="Gagne P."/>
            <person name="Picq S."/>
            <person name="Vernygora O."/>
            <person name="Keeling C.I."/>
            <person name="Pinkney K."/>
            <person name="Doucet D."/>
            <person name="Wen F."/>
            <person name="Johnston J.S."/>
            <person name="Maaroufi H."/>
            <person name="Boyle B."/>
            <person name="Laroche J."/>
            <person name="Dewar K."/>
            <person name="Juretic N."/>
            <person name="Blackburn G."/>
            <person name="Nisole A."/>
            <person name="Brunet B."/>
            <person name="Brandao M."/>
            <person name="Lumley L."/>
            <person name="Duan J."/>
            <person name="Quan G."/>
            <person name="Lucarotti C.J."/>
            <person name="Roe A.D."/>
            <person name="Sperling F.A.H."/>
            <person name="Levesque R.C."/>
            <person name="Cusson M."/>
        </authorList>
    </citation>
    <scope>NUCLEOTIDE SEQUENCE [LARGE SCALE GENOMIC DNA]</scope>
    <source>
        <strain evidence="1">Glfc:IPQL:Cfum</strain>
    </source>
</reference>
<dbReference type="Proteomes" id="UP001064048">
    <property type="component" value="Chromosome 22"/>
</dbReference>
<evidence type="ECO:0000313" key="1">
    <source>
        <dbReference type="EMBL" id="KAI8423706.1"/>
    </source>
</evidence>
<accession>A0ACC0JI22</accession>
<keyword evidence="2" id="KW-1185">Reference proteome</keyword>
<dbReference type="EMBL" id="CM046122">
    <property type="protein sequence ID" value="KAI8423706.1"/>
    <property type="molecule type" value="Genomic_DNA"/>
</dbReference>
<proteinExistence type="predicted"/>
<gene>
    <name evidence="1" type="ORF">MSG28_012737</name>
</gene>
<sequence>MYWRTLFVLAAFLSAIEADGNYTFSYHTASQCKEHTCRHGYKYETFYRIYSEDRRPIKMDANVSIEMHIAILAANNGHILLSTAANPNTTMPVYEIVVGGGGNKFTELRRNLRRNAKDTARTTAILSPIEFRPFYIKIWKDGLVEFGKEGESPILRYFDVHPIPVEYFSFAAWTGVEAKFLYDCPVNGSNSSTTDSQEVARKMSNSDRLKTTLLMDRLPHLPPGPTVEIQLGLKITSVRYNPFTSKLVTGVAVVASWVDESMAWNPDKFNNITRLAFSDGQIWRPTFFLINSEDKGAIDIENPGPTMMVNSGEATYYFQAELTTWCFEYAKTYNRKNDTEQDAKRFAINGSNYNMINEAYSQEDDECGAIVAPRNGNVEEMETEAAGEREELASAIDKLMFVVYSVNGSNYNMINEAYSQEDDECGAIVAPRNGNVEEMETEAAGEREELASAIDKLMNKTEKRNEAEQII</sequence>